<accession>A0A0B6XZD6</accession>
<dbReference type="AlphaFoldDB" id="A0A0B6XZD6"/>
<evidence type="ECO:0000256" key="1">
    <source>
        <dbReference type="SAM" id="Phobius"/>
    </source>
</evidence>
<feature type="transmembrane region" description="Helical" evidence="1">
    <location>
        <begin position="22"/>
        <end position="43"/>
    </location>
</feature>
<dbReference type="EMBL" id="HACG01001780">
    <property type="protein sequence ID" value="CEK48645.1"/>
    <property type="molecule type" value="Transcribed_RNA"/>
</dbReference>
<organism evidence="3">
    <name type="scientific">Arion vulgaris</name>
    <dbReference type="NCBI Taxonomy" id="1028688"/>
    <lineage>
        <taxon>Eukaryota</taxon>
        <taxon>Metazoa</taxon>
        <taxon>Spiralia</taxon>
        <taxon>Lophotrochozoa</taxon>
        <taxon>Mollusca</taxon>
        <taxon>Gastropoda</taxon>
        <taxon>Heterobranchia</taxon>
        <taxon>Euthyneura</taxon>
        <taxon>Panpulmonata</taxon>
        <taxon>Eupulmonata</taxon>
        <taxon>Stylommatophora</taxon>
        <taxon>Helicina</taxon>
        <taxon>Arionoidea</taxon>
        <taxon>Arionidae</taxon>
        <taxon>Arion</taxon>
    </lineage>
</organism>
<evidence type="ECO:0000259" key="2">
    <source>
        <dbReference type="Pfam" id="PF04547"/>
    </source>
</evidence>
<sequence length="90" mass="10320">TNACIIAFTSTWGQQFELTGKLLVVIGFEHIVFAVKFVMAYLIPDVPQDIRLAIRREHYLVQRKLNEGIPSSKDVDFSHLFPVVLYKDVI</sequence>
<gene>
    <name evidence="3" type="primary">ORF4722</name>
</gene>
<reference evidence="3" key="1">
    <citation type="submission" date="2014-12" db="EMBL/GenBank/DDBJ databases">
        <title>Insight into the proteome of Arion vulgaris.</title>
        <authorList>
            <person name="Aradska J."/>
            <person name="Bulat T."/>
            <person name="Smidak R."/>
            <person name="Sarate P."/>
            <person name="Gangsoo J."/>
            <person name="Sialana F."/>
            <person name="Bilban M."/>
            <person name="Lubec G."/>
        </authorList>
    </citation>
    <scope>NUCLEOTIDE SEQUENCE</scope>
    <source>
        <tissue evidence="3">Skin</tissue>
    </source>
</reference>
<keyword evidence="1" id="KW-0812">Transmembrane</keyword>
<evidence type="ECO:0000313" key="3">
    <source>
        <dbReference type="EMBL" id="CEK48645.1"/>
    </source>
</evidence>
<name>A0A0B6XZD6_9EUPU</name>
<keyword evidence="1" id="KW-1133">Transmembrane helix</keyword>
<dbReference type="Pfam" id="PF04547">
    <property type="entry name" value="Anoctamin"/>
    <property type="match status" value="1"/>
</dbReference>
<keyword evidence="1" id="KW-0472">Membrane</keyword>
<proteinExistence type="predicted"/>
<feature type="domain" description="Anoctamin transmembrane" evidence="2">
    <location>
        <begin position="1"/>
        <end position="57"/>
    </location>
</feature>
<protein>
    <recommendedName>
        <fullName evidence="2">Anoctamin transmembrane domain-containing protein</fullName>
    </recommendedName>
</protein>
<dbReference type="InterPro" id="IPR049452">
    <property type="entry name" value="Anoctamin_TM"/>
</dbReference>
<feature type="non-terminal residue" evidence="3">
    <location>
        <position position="1"/>
    </location>
</feature>
<feature type="non-terminal residue" evidence="3">
    <location>
        <position position="90"/>
    </location>
</feature>